<dbReference type="Pfam" id="PF01370">
    <property type="entry name" value="Epimerase"/>
    <property type="match status" value="1"/>
</dbReference>
<dbReference type="GO" id="GO:0005737">
    <property type="term" value="C:cytoplasm"/>
    <property type="evidence" value="ECO:0007669"/>
    <property type="project" value="TreeGrafter"/>
</dbReference>
<dbReference type="Proteomes" id="UP000255070">
    <property type="component" value="Unassembled WGS sequence"/>
</dbReference>
<sequence>MESNTALVLGATGGIGGEVARQLRDAGWKVRALRRSGEQQIELRDGMVWVRGDAMNRDDVLAAAEGCSVIVHAVNPPGYRHWGELVLPMLDNTIVAAQANGATIVLPGTVYNYGPSAFPTLHEDSLQQPLTPKGAIRVEMERLLLRASSRSCRVIVVRAGDFFGPMPGNSWFSQGMLKPGQPVKSISVPNAPGVGHQWSYLPDVARAMVELVQRRGTLPSFAAFHMAGHWDVDGTQLAAAICRVVVRRGGVQPKVRAFPWWLTALAAPFVPTLRELREMRYLWSTRIKMSNAKLVSTLGHEPHTPLDEAVEAALEGMGCLPATPGRKLSTVKKAFTTAMVALAVGLCLCTSDVRAEHLFANLPSIGR</sequence>
<dbReference type="InterPro" id="IPR036291">
    <property type="entry name" value="NAD(P)-bd_dom_sf"/>
</dbReference>
<protein>
    <submittedName>
        <fullName evidence="2">NADH-flavin reductase</fullName>
    </submittedName>
</protein>
<dbReference type="SUPFAM" id="SSF51735">
    <property type="entry name" value="NAD(P)-binding Rossmann-fold domains"/>
    <property type="match status" value="1"/>
</dbReference>
<organism evidence="2 3">
    <name type="scientific">Comamonas testosteroni</name>
    <name type="common">Pseudomonas testosteroni</name>
    <dbReference type="NCBI Taxonomy" id="285"/>
    <lineage>
        <taxon>Bacteria</taxon>
        <taxon>Pseudomonadati</taxon>
        <taxon>Pseudomonadota</taxon>
        <taxon>Betaproteobacteria</taxon>
        <taxon>Burkholderiales</taxon>
        <taxon>Comamonadaceae</taxon>
        <taxon>Comamonas</taxon>
    </lineage>
</organism>
<evidence type="ECO:0000259" key="1">
    <source>
        <dbReference type="Pfam" id="PF01370"/>
    </source>
</evidence>
<dbReference type="AlphaFoldDB" id="A0A8B4S6X7"/>
<dbReference type="Gene3D" id="3.40.50.720">
    <property type="entry name" value="NAD(P)-binding Rossmann-like Domain"/>
    <property type="match status" value="1"/>
</dbReference>
<keyword evidence="3" id="KW-1185">Reference proteome</keyword>
<dbReference type="EMBL" id="UFXL01000001">
    <property type="protein sequence ID" value="SUY78075.1"/>
    <property type="molecule type" value="Genomic_DNA"/>
</dbReference>
<gene>
    <name evidence="2" type="ORF">NCTC10698_02985</name>
</gene>
<dbReference type="PANTHER" id="PTHR48079:SF6">
    <property type="entry name" value="NAD(P)-BINDING DOMAIN-CONTAINING PROTEIN-RELATED"/>
    <property type="match status" value="1"/>
</dbReference>
<accession>A0A8B4S6X7</accession>
<dbReference type="GeneID" id="63998902"/>
<dbReference type="PANTHER" id="PTHR48079">
    <property type="entry name" value="PROTEIN YEEZ"/>
    <property type="match status" value="1"/>
</dbReference>
<evidence type="ECO:0000313" key="3">
    <source>
        <dbReference type="Proteomes" id="UP000255070"/>
    </source>
</evidence>
<dbReference type="InterPro" id="IPR051783">
    <property type="entry name" value="NAD(P)-dependent_oxidoreduct"/>
</dbReference>
<proteinExistence type="predicted"/>
<reference evidence="2 3" key="1">
    <citation type="submission" date="2018-06" db="EMBL/GenBank/DDBJ databases">
        <authorList>
            <consortium name="Pathogen Informatics"/>
            <person name="Doyle S."/>
        </authorList>
    </citation>
    <scope>NUCLEOTIDE SEQUENCE [LARGE SCALE GENOMIC DNA]</scope>
    <source>
        <strain evidence="2 3">NCTC10698</strain>
    </source>
</reference>
<dbReference type="GO" id="GO:0004029">
    <property type="term" value="F:aldehyde dehydrogenase (NAD+) activity"/>
    <property type="evidence" value="ECO:0007669"/>
    <property type="project" value="TreeGrafter"/>
</dbReference>
<dbReference type="InterPro" id="IPR001509">
    <property type="entry name" value="Epimerase_deHydtase"/>
</dbReference>
<feature type="domain" description="NAD-dependent epimerase/dehydratase" evidence="1">
    <location>
        <begin position="6"/>
        <end position="214"/>
    </location>
</feature>
<dbReference type="RefSeq" id="WP_003076106.1">
    <property type="nucleotide sequence ID" value="NZ_BBJZ01000031.1"/>
</dbReference>
<name>A0A8B4S6X7_COMTE</name>
<comment type="caution">
    <text evidence="2">The sequence shown here is derived from an EMBL/GenBank/DDBJ whole genome shotgun (WGS) entry which is preliminary data.</text>
</comment>
<evidence type="ECO:0000313" key="2">
    <source>
        <dbReference type="EMBL" id="SUY78075.1"/>
    </source>
</evidence>